<feature type="compositionally biased region" description="Pro residues" evidence="5">
    <location>
        <begin position="1174"/>
        <end position="1183"/>
    </location>
</feature>
<dbReference type="GO" id="GO:0016787">
    <property type="term" value="F:hydrolase activity"/>
    <property type="evidence" value="ECO:0007669"/>
    <property type="project" value="UniProtKB-KW"/>
</dbReference>
<feature type="compositionally biased region" description="Low complexity" evidence="5">
    <location>
        <begin position="1"/>
        <end position="19"/>
    </location>
</feature>
<dbReference type="GO" id="GO:0005524">
    <property type="term" value="F:ATP binding"/>
    <property type="evidence" value="ECO:0007669"/>
    <property type="project" value="UniProtKB-KW"/>
</dbReference>
<dbReference type="FunFam" id="3.40.50.300:FF:000326">
    <property type="entry name" value="P-loop containing nucleoside triphosphate hydrolase"/>
    <property type="match status" value="1"/>
</dbReference>
<reference evidence="8" key="1">
    <citation type="submission" date="2023-08" db="EMBL/GenBank/DDBJ databases">
        <authorList>
            <person name="Chen Y."/>
            <person name="Shah S."/>
            <person name="Dougan E. K."/>
            <person name="Thang M."/>
            <person name="Chan C."/>
        </authorList>
    </citation>
    <scope>NUCLEOTIDE SEQUENCE</scope>
</reference>
<evidence type="ECO:0000256" key="2">
    <source>
        <dbReference type="ARBA" id="ARBA00022801"/>
    </source>
</evidence>
<feature type="compositionally biased region" description="Low complexity" evidence="5">
    <location>
        <begin position="1301"/>
        <end position="1314"/>
    </location>
</feature>
<dbReference type="Pfam" id="PF13087">
    <property type="entry name" value="AAA_12"/>
    <property type="match status" value="1"/>
</dbReference>
<dbReference type="PANTHER" id="PTHR10887">
    <property type="entry name" value="DNA2/NAM7 HELICASE FAMILY"/>
    <property type="match status" value="1"/>
</dbReference>
<feature type="compositionally biased region" description="Basic and acidic residues" evidence="5">
    <location>
        <begin position="822"/>
        <end position="832"/>
    </location>
</feature>
<gene>
    <name evidence="8" type="ORF">EVOR1521_LOCUS1398</name>
</gene>
<feature type="compositionally biased region" description="Basic residues" evidence="5">
    <location>
        <begin position="78"/>
        <end position="87"/>
    </location>
</feature>
<dbReference type="CDD" id="cd18808">
    <property type="entry name" value="SF1_C_Upf1"/>
    <property type="match status" value="1"/>
</dbReference>
<feature type="region of interest" description="Disordered" evidence="5">
    <location>
        <begin position="1"/>
        <end position="102"/>
    </location>
</feature>
<feature type="region of interest" description="Disordered" evidence="5">
    <location>
        <begin position="233"/>
        <end position="253"/>
    </location>
</feature>
<proteinExistence type="predicted"/>
<dbReference type="Gene3D" id="3.40.50.300">
    <property type="entry name" value="P-loop containing nucleotide triphosphate hydrolases"/>
    <property type="match status" value="2"/>
</dbReference>
<keyword evidence="9" id="KW-1185">Reference proteome</keyword>
<feature type="region of interest" description="Disordered" evidence="5">
    <location>
        <begin position="1165"/>
        <end position="1215"/>
    </location>
</feature>
<dbReference type="InterPro" id="IPR041679">
    <property type="entry name" value="DNA2/NAM7-like_C"/>
</dbReference>
<organism evidence="8 9">
    <name type="scientific">Effrenium voratum</name>
    <dbReference type="NCBI Taxonomy" id="2562239"/>
    <lineage>
        <taxon>Eukaryota</taxon>
        <taxon>Sar</taxon>
        <taxon>Alveolata</taxon>
        <taxon>Dinophyceae</taxon>
        <taxon>Suessiales</taxon>
        <taxon>Symbiodiniaceae</taxon>
        <taxon>Effrenium</taxon>
    </lineage>
</organism>
<feature type="compositionally biased region" description="Basic residues" evidence="5">
    <location>
        <begin position="616"/>
        <end position="636"/>
    </location>
</feature>
<dbReference type="InterPro" id="IPR047187">
    <property type="entry name" value="SF1_C_Upf1"/>
</dbReference>
<name>A0AA36MJW5_9DINO</name>
<keyword evidence="1" id="KW-0547">Nucleotide-binding</keyword>
<feature type="domain" description="DNA2/NAM7 helicase-like C-terminal" evidence="7">
    <location>
        <begin position="928"/>
        <end position="1122"/>
    </location>
</feature>
<dbReference type="Pfam" id="PF13086">
    <property type="entry name" value="AAA_11"/>
    <property type="match status" value="1"/>
</dbReference>
<feature type="region of interest" description="Disordered" evidence="5">
    <location>
        <begin position="370"/>
        <end position="394"/>
    </location>
</feature>
<evidence type="ECO:0000313" key="8">
    <source>
        <dbReference type="EMBL" id="CAJ1370950.1"/>
    </source>
</evidence>
<protein>
    <submittedName>
        <fullName evidence="8">Uncharacterized protein</fullName>
    </submittedName>
</protein>
<dbReference type="EMBL" id="CAUJNA010000046">
    <property type="protein sequence ID" value="CAJ1370950.1"/>
    <property type="molecule type" value="Genomic_DNA"/>
</dbReference>
<dbReference type="GO" id="GO:0005694">
    <property type="term" value="C:chromosome"/>
    <property type="evidence" value="ECO:0007669"/>
    <property type="project" value="UniProtKB-ARBA"/>
</dbReference>
<dbReference type="GO" id="GO:0004386">
    <property type="term" value="F:helicase activity"/>
    <property type="evidence" value="ECO:0007669"/>
    <property type="project" value="UniProtKB-KW"/>
</dbReference>
<dbReference type="InterPro" id="IPR041677">
    <property type="entry name" value="DNA2/NAM7_AAA_11"/>
</dbReference>
<dbReference type="InterPro" id="IPR045055">
    <property type="entry name" value="DNA2/NAM7-like"/>
</dbReference>
<feature type="compositionally biased region" description="Low complexity" evidence="5">
    <location>
        <begin position="1184"/>
        <end position="1196"/>
    </location>
</feature>
<dbReference type="PANTHER" id="PTHR10887:SF495">
    <property type="entry name" value="HELICASE SENATAXIN ISOFORM X1-RELATED"/>
    <property type="match status" value="1"/>
</dbReference>
<keyword evidence="3" id="KW-0347">Helicase</keyword>
<dbReference type="Proteomes" id="UP001178507">
    <property type="component" value="Unassembled WGS sequence"/>
</dbReference>
<dbReference type="InterPro" id="IPR027417">
    <property type="entry name" value="P-loop_NTPase"/>
</dbReference>
<evidence type="ECO:0000313" key="9">
    <source>
        <dbReference type="Proteomes" id="UP001178507"/>
    </source>
</evidence>
<comment type="caution">
    <text evidence="8">The sequence shown here is derived from an EMBL/GenBank/DDBJ whole genome shotgun (WGS) entry which is preliminary data.</text>
</comment>
<evidence type="ECO:0000256" key="5">
    <source>
        <dbReference type="SAM" id="MobiDB-lite"/>
    </source>
</evidence>
<feature type="compositionally biased region" description="Acidic residues" evidence="5">
    <location>
        <begin position="233"/>
        <end position="246"/>
    </location>
</feature>
<accession>A0AA36MJW5</accession>
<evidence type="ECO:0000259" key="7">
    <source>
        <dbReference type="Pfam" id="PF13087"/>
    </source>
</evidence>
<feature type="compositionally biased region" description="Basic residues" evidence="5">
    <location>
        <begin position="49"/>
        <end position="58"/>
    </location>
</feature>
<sequence>MGRSSSSRSRSNSSCSGSRSRSRRSRRSRRRSRSRRARSASRSASSKSCGRRLPKAWRGRAGSSSSKRSTKSGEQLWRRLRRVRPRSASREAQRELEDDDMREQRGLEKKLQKMVRENRRREALQTALRLLEGGLKCDPELLVGMLVNAATSPGPEIFAYTLQCAVVAGGLRLTCEEFCKILGIMFFRKAPVPQIRAFLNVALPKDANPVPVIPAGLTAEAEQMFSDERVLPEDCEATSSEEEEEDRSGQPPSAITMQQCKAWPQLNGRYVLYHELCIPGRPVYQKQVAKEDSDCEILEPRNGKDRKRILVYSSDLGWAISKGLKGRWLMTNSREARSPPCLGWQAVKEDGSKVSDPGGFLHKQVGITPRAAPEEPPAQKVQKQTQPGPGGSKADARLAKEALECLDLKQLRGHISCPDPCVAEYFGHFVVLAHLEHLADVSSIKRRRERSSADQLVRWGYALSGLKLLSTFGRKEAGGRQNRILPGWEDTGTEMAALQLPMGSMDMDRMRIRRGDSVTISGTDPLQDKLAEGTISDIRPGTLIVQLRGTFPEDCKEKLWRVDKSANATVYERQMWALLCLNHAAKVQPTVELLTAAPVGMADRWAKQWQTSREAKGRRSRSKSRATKKKKTRRKASSSSKDSEEQQKLKRRKRCSELADAELVEDHREDKQLQARKEVEEVDHMNESQRNAIHASLRQTCTVVQGPPGTGKTSVSVEILHFWAKALRLTPVLATSDSNVAVDNICEGLRARGVKAVRVGRPEKVRSVIEDMTLEAELKRLKEAERERGEDDEESKGSAGTFPGKGGKSGGKFGKGKFGGKGHGEDAGEAAARHFEDRRAQNRQDFELQLKILREAEVICTTTIAAGMDFLARLSNFEAILVDEVAQATELSTVVPLILRGANRLVLVGDHCQLPPAVLSPEAEVRGLSVSVYSRLVQAGGLTPFLLDTQYRSHPKLAEFSSQAFYEGLVKSGIEAEKRPAPMGVPWPNPHCPLAFINVNAQEEMEGDSKANLVEAQMVASVVGKVFQYGELSVGQVGVVTPYVAQVRRLKQLLRPVLPPGADFRLLECASVDNFQGREKDLIIFSAVRSNRAGNVGFLADWRRLNVMLTRARRGLLIFGNSETLKQDPTWEKWLAFAEKHECVVKDLPMPSPSFGKGWQAPLGKGKVKGSWQPPGPLGPPGRNPAAAAQAARAAAEVSAGLQSRAPEARRVRPPPSLAPTMAPAMQMALAAQEQQMQEHMQQLNQLEAQLQQQQQQLQQQQFQAAQLLFVNPVLAQMQLAQVRQELPELQQRLEQLAAQKQQAAQDAQDASRQYGSQPNCEEQKQIEQLLARELGGM</sequence>
<evidence type="ECO:0000256" key="4">
    <source>
        <dbReference type="ARBA" id="ARBA00022840"/>
    </source>
</evidence>
<evidence type="ECO:0000256" key="3">
    <source>
        <dbReference type="ARBA" id="ARBA00022806"/>
    </source>
</evidence>
<keyword evidence="4" id="KW-0067">ATP-binding</keyword>
<evidence type="ECO:0000256" key="1">
    <source>
        <dbReference type="ARBA" id="ARBA00022741"/>
    </source>
</evidence>
<feature type="compositionally biased region" description="Gly residues" evidence="5">
    <location>
        <begin position="803"/>
        <end position="813"/>
    </location>
</feature>
<dbReference type="SUPFAM" id="SSF52540">
    <property type="entry name" value="P-loop containing nucleoside triphosphate hydrolases"/>
    <property type="match status" value="1"/>
</dbReference>
<feature type="region of interest" description="Disordered" evidence="5">
    <location>
        <begin position="781"/>
        <end position="832"/>
    </location>
</feature>
<evidence type="ECO:0000259" key="6">
    <source>
        <dbReference type="Pfam" id="PF13086"/>
    </source>
</evidence>
<feature type="region of interest" description="Disordered" evidence="5">
    <location>
        <begin position="607"/>
        <end position="654"/>
    </location>
</feature>
<feature type="region of interest" description="Disordered" evidence="5">
    <location>
        <begin position="1301"/>
        <end position="1323"/>
    </location>
</feature>
<feature type="compositionally biased region" description="Basic residues" evidence="5">
    <location>
        <begin position="20"/>
        <end position="39"/>
    </location>
</feature>
<feature type="domain" description="DNA2/NAM7 helicase helicase" evidence="6">
    <location>
        <begin position="684"/>
        <end position="920"/>
    </location>
</feature>
<keyword evidence="2" id="KW-0378">Hydrolase</keyword>